<dbReference type="SUPFAM" id="SSF53850">
    <property type="entry name" value="Periplasmic binding protein-like II"/>
    <property type="match status" value="1"/>
</dbReference>
<feature type="chain" id="PRO_5039442650" evidence="4">
    <location>
        <begin position="24"/>
        <end position="443"/>
    </location>
</feature>
<evidence type="ECO:0000256" key="1">
    <source>
        <dbReference type="ARBA" id="ARBA00008520"/>
    </source>
</evidence>
<dbReference type="OrthoDB" id="1824059at2"/>
<dbReference type="EMBL" id="FNWV01000001">
    <property type="protein sequence ID" value="SEH36604.1"/>
    <property type="molecule type" value="Genomic_DNA"/>
</dbReference>
<feature type="signal peptide" evidence="4">
    <location>
        <begin position="1"/>
        <end position="23"/>
    </location>
</feature>
<dbReference type="Proteomes" id="UP000183190">
    <property type="component" value="Unassembled WGS sequence"/>
</dbReference>
<dbReference type="PANTHER" id="PTHR43649">
    <property type="entry name" value="ARABINOSE-BINDING PROTEIN-RELATED"/>
    <property type="match status" value="1"/>
</dbReference>
<dbReference type="Gene3D" id="3.40.190.10">
    <property type="entry name" value="Periplasmic binding protein-like II"/>
    <property type="match status" value="2"/>
</dbReference>
<feature type="region of interest" description="Disordered" evidence="3">
    <location>
        <begin position="28"/>
        <end position="49"/>
    </location>
</feature>
<comment type="similarity">
    <text evidence="1">Belongs to the bacterial solute-binding protein 1 family.</text>
</comment>
<evidence type="ECO:0000256" key="4">
    <source>
        <dbReference type="SAM" id="SignalP"/>
    </source>
</evidence>
<dbReference type="PANTHER" id="PTHR43649:SF29">
    <property type="entry name" value="OSMOPROTECTIVE COMPOUNDS-BINDING PROTEIN GGTB"/>
    <property type="match status" value="1"/>
</dbReference>
<protein>
    <submittedName>
        <fullName evidence="5">Raffinose/stachyose/melibiose transport system substrate-binding protein</fullName>
    </submittedName>
</protein>
<evidence type="ECO:0000256" key="2">
    <source>
        <dbReference type="ARBA" id="ARBA00022448"/>
    </source>
</evidence>
<dbReference type="InterPro" id="IPR050490">
    <property type="entry name" value="Bact_solute-bd_prot1"/>
</dbReference>
<dbReference type="AlphaFoldDB" id="A0A1H6HR00"/>
<organism evidence="5 6">
    <name type="scientific">Ruminococcus flavefaciens</name>
    <dbReference type="NCBI Taxonomy" id="1265"/>
    <lineage>
        <taxon>Bacteria</taxon>
        <taxon>Bacillati</taxon>
        <taxon>Bacillota</taxon>
        <taxon>Clostridia</taxon>
        <taxon>Eubacteriales</taxon>
        <taxon>Oscillospiraceae</taxon>
        <taxon>Ruminococcus</taxon>
    </lineage>
</organism>
<proteinExistence type="inferred from homology"/>
<dbReference type="Pfam" id="PF13416">
    <property type="entry name" value="SBP_bac_8"/>
    <property type="match status" value="1"/>
</dbReference>
<evidence type="ECO:0000313" key="6">
    <source>
        <dbReference type="Proteomes" id="UP000183190"/>
    </source>
</evidence>
<name>A0A1H6HR00_RUMFL</name>
<evidence type="ECO:0000313" key="5">
    <source>
        <dbReference type="EMBL" id="SEH36604.1"/>
    </source>
</evidence>
<keyword evidence="4" id="KW-0732">Signal</keyword>
<dbReference type="InterPro" id="IPR006059">
    <property type="entry name" value="SBP"/>
</dbReference>
<accession>A0A1H6HR00</accession>
<dbReference type="RefSeq" id="WP_074713886.1">
    <property type="nucleotide sequence ID" value="NZ_FNWV01000001.1"/>
</dbReference>
<keyword evidence="2" id="KW-0813">Transport</keyword>
<evidence type="ECO:0000256" key="3">
    <source>
        <dbReference type="SAM" id="MobiDB-lite"/>
    </source>
</evidence>
<dbReference type="PROSITE" id="PS51257">
    <property type="entry name" value="PROKAR_LIPOPROTEIN"/>
    <property type="match status" value="1"/>
</dbReference>
<gene>
    <name evidence="5" type="ORF">SAMN02910265_00016</name>
</gene>
<reference evidence="5 6" key="1">
    <citation type="submission" date="2016-10" db="EMBL/GenBank/DDBJ databases">
        <authorList>
            <person name="de Groot N.N."/>
        </authorList>
    </citation>
    <scope>NUCLEOTIDE SEQUENCE [LARGE SCALE GENOMIC DNA]</scope>
    <source>
        <strain evidence="5 6">YAD2003</strain>
    </source>
</reference>
<feature type="compositionally biased region" description="Low complexity" evidence="3">
    <location>
        <begin position="28"/>
        <end position="43"/>
    </location>
</feature>
<sequence length="443" mass="48032">MKKRRILATIMSAAMFATTLVGCGSDNNNSSSNSGSNGSSGSANDGGGSGSVEELTWMFWDDLNATEDLISLGYKDTIERFNNDFKGKYHVTAITTNLEEYYNKLNALVAAGETPDVFIVSPGPQLTDYVEPGVAAPLDEYLNKDGWKDTFTSDAVFTQQTYDGKIYAVPLNTAAACCFYNTEMFEKAGAKVPTNWDEMMEACEKLKAAKYTPVTISAGTAWCLSMVAGYLCDAEGVDLPKLADGSASWEDGKLESACNKLLDLSKYFQRTAAGDTNDVATANFYNEEAAILIQGSWVIGQINGSNPDFESKCGVFQFPGVDKIIAKSDSLCMSSKTKNPEAAATLIKYFTDDTAQKYTAEKGGKIPVTKVQYDASVAPKQLGYVMDVFSNAKGTFGFYNESMPTTETGAHFDDTMVSVFLGDMTPAEAAKDMEEFYKTNCRK</sequence>